<dbReference type="GO" id="GO:2000142">
    <property type="term" value="P:regulation of DNA-templated transcription initiation"/>
    <property type="evidence" value="ECO:0007669"/>
    <property type="project" value="TreeGrafter"/>
</dbReference>
<evidence type="ECO:0000313" key="4">
    <source>
        <dbReference type="Proteomes" id="UP000886687"/>
    </source>
</evidence>
<dbReference type="GO" id="GO:0003700">
    <property type="term" value="F:DNA-binding transcription factor activity"/>
    <property type="evidence" value="ECO:0007669"/>
    <property type="project" value="TreeGrafter"/>
</dbReference>
<dbReference type="AlphaFoldDB" id="A0A9E4K4T4"/>
<gene>
    <name evidence="3" type="ORF">JAZ04_09650</name>
</gene>
<reference evidence="3" key="1">
    <citation type="journal article" date="2021" name="Proc. Natl. Acad. Sci. U.S.A.">
        <title>Global biogeography of chemosynthetic symbionts reveals both localized and globally distributed symbiont groups. .</title>
        <authorList>
            <person name="Osvatic J.T."/>
            <person name="Wilkins L.G.E."/>
            <person name="Leibrecht L."/>
            <person name="Leray M."/>
            <person name="Zauner S."/>
            <person name="Polzin J."/>
            <person name="Camacho Y."/>
            <person name="Gros O."/>
            <person name="van Gils J.A."/>
            <person name="Eisen J.A."/>
            <person name="Petersen J.M."/>
            <person name="Yuen B."/>
        </authorList>
    </citation>
    <scope>NUCLEOTIDE SEQUENCE</scope>
    <source>
        <strain evidence="3">MAGL173</strain>
    </source>
</reference>
<dbReference type="EMBL" id="JAEPDI010000005">
    <property type="protein sequence ID" value="MCG7939103.1"/>
    <property type="molecule type" value="Genomic_DNA"/>
</dbReference>
<dbReference type="PROSITE" id="PS50206">
    <property type="entry name" value="RHODANESE_3"/>
    <property type="match status" value="1"/>
</dbReference>
<dbReference type="InterPro" id="IPR036873">
    <property type="entry name" value="Rhodanese-like_dom_sf"/>
</dbReference>
<dbReference type="PANTHER" id="PTHR30293:SF2">
    <property type="entry name" value="TRANSCRIPTIONAL ACTIVATOR PROTEIN NHAR"/>
    <property type="match status" value="1"/>
</dbReference>
<dbReference type="Gene3D" id="3.40.250.10">
    <property type="entry name" value="Rhodanese-like domain"/>
    <property type="match status" value="1"/>
</dbReference>
<feature type="domain" description="Rhodanese" evidence="2">
    <location>
        <begin position="20"/>
        <end position="79"/>
    </location>
</feature>
<evidence type="ECO:0000313" key="3">
    <source>
        <dbReference type="EMBL" id="MCG7939103.1"/>
    </source>
</evidence>
<dbReference type="InterPro" id="IPR001763">
    <property type="entry name" value="Rhodanese-like_dom"/>
</dbReference>
<sequence>MDIKRVSTISPAGLLAKLNQGMNLELLDVRTAAEYRGGHIPGSKLLSLDEISDESLAQQLGQSIESGLAPTYLTCKSGIIIFAAPDDAQRLRNEFPVSLHGQNILTPSSGSSLRRNLEIRFQRQQTEPLVVAGFEDRALMKTFGERGTGVFTSPTAVERDVIDKYRVEVVGRSDEITESFFVVSPERHIKHPAVNTITQAAKITYSNRVA</sequence>
<evidence type="ECO:0000259" key="2">
    <source>
        <dbReference type="PROSITE" id="PS50206"/>
    </source>
</evidence>
<accession>A0A9E4K4T4</accession>
<name>A0A9E4K4T4_9GAMM</name>
<dbReference type="SUPFAM" id="SSF53850">
    <property type="entry name" value="Periplasmic binding protein-like II"/>
    <property type="match status" value="1"/>
</dbReference>
<dbReference type="CDD" id="cd00158">
    <property type="entry name" value="RHOD"/>
    <property type="match status" value="1"/>
</dbReference>
<dbReference type="PANTHER" id="PTHR30293">
    <property type="entry name" value="TRANSCRIPTIONAL REGULATORY PROTEIN NAC-RELATED"/>
    <property type="match status" value="1"/>
</dbReference>
<keyword evidence="1" id="KW-0010">Activator</keyword>
<evidence type="ECO:0000256" key="1">
    <source>
        <dbReference type="ARBA" id="ARBA00023159"/>
    </source>
</evidence>
<comment type="caution">
    <text evidence="3">The sequence shown here is derived from an EMBL/GenBank/DDBJ whole genome shotgun (WGS) entry which is preliminary data.</text>
</comment>
<organism evidence="3 4">
    <name type="scientific">Candidatus Thiodiazotropha lotti</name>
    <dbReference type="NCBI Taxonomy" id="2792787"/>
    <lineage>
        <taxon>Bacteria</taxon>
        <taxon>Pseudomonadati</taxon>
        <taxon>Pseudomonadota</taxon>
        <taxon>Gammaproteobacteria</taxon>
        <taxon>Chromatiales</taxon>
        <taxon>Sedimenticolaceae</taxon>
        <taxon>Candidatus Thiodiazotropha</taxon>
    </lineage>
</organism>
<dbReference type="SUPFAM" id="SSF52821">
    <property type="entry name" value="Rhodanese/Cell cycle control phosphatase"/>
    <property type="match status" value="1"/>
</dbReference>
<dbReference type="Proteomes" id="UP000886687">
    <property type="component" value="Unassembled WGS sequence"/>
</dbReference>
<protein>
    <recommendedName>
        <fullName evidence="2">Rhodanese domain-containing protein</fullName>
    </recommendedName>
</protein>
<dbReference type="Pfam" id="PF00581">
    <property type="entry name" value="Rhodanese"/>
    <property type="match status" value="1"/>
</dbReference>
<proteinExistence type="predicted"/>